<evidence type="ECO:0000256" key="5">
    <source>
        <dbReference type="ARBA" id="ARBA00022691"/>
    </source>
</evidence>
<dbReference type="SUPFAM" id="SSF53790">
    <property type="entry name" value="Tetrapyrrole methylase"/>
    <property type="match status" value="1"/>
</dbReference>
<dbReference type="GO" id="GO:0008276">
    <property type="term" value="F:protein methyltransferase activity"/>
    <property type="evidence" value="ECO:0007669"/>
    <property type="project" value="InterPro"/>
</dbReference>
<evidence type="ECO:0000256" key="1">
    <source>
        <dbReference type="ARBA" id="ARBA00004953"/>
    </source>
</evidence>
<dbReference type="Proteomes" id="UP000190625">
    <property type="component" value="Unassembled WGS sequence"/>
</dbReference>
<dbReference type="PANTHER" id="PTHR43182">
    <property type="entry name" value="COBALT-PRECORRIN-6B C(15)-METHYLTRANSFERASE (DECARBOXYLATING)"/>
    <property type="match status" value="1"/>
</dbReference>
<dbReference type="RefSeq" id="WP_078809095.1">
    <property type="nucleotide sequence ID" value="NZ_FUWM01000005.1"/>
</dbReference>
<evidence type="ECO:0000256" key="2">
    <source>
        <dbReference type="ARBA" id="ARBA00022573"/>
    </source>
</evidence>
<dbReference type="InterPro" id="IPR000878">
    <property type="entry name" value="4pyrrol_Mease"/>
</dbReference>
<keyword evidence="4 7" id="KW-0808">Transferase</keyword>
<dbReference type="STRING" id="142842.SAMN02745118_00591"/>
<dbReference type="InterPro" id="IPR050714">
    <property type="entry name" value="Cobalamin_biosynth_MTase"/>
</dbReference>
<evidence type="ECO:0000259" key="6">
    <source>
        <dbReference type="Pfam" id="PF00590"/>
    </source>
</evidence>
<feature type="domain" description="Tetrapyrrole methylase" evidence="6">
    <location>
        <begin position="5"/>
        <end position="192"/>
    </location>
</feature>
<evidence type="ECO:0000256" key="4">
    <source>
        <dbReference type="ARBA" id="ARBA00022679"/>
    </source>
</evidence>
<keyword evidence="2" id="KW-0169">Cobalamin biosynthesis</keyword>
<keyword evidence="3 7" id="KW-0489">Methyltransferase</keyword>
<name>A0A1T4K3T5_9FIRM</name>
<dbReference type="Gene3D" id="3.40.1010.10">
    <property type="entry name" value="Cobalt-precorrin-4 Transmethylase, Domain 1"/>
    <property type="match status" value="1"/>
</dbReference>
<accession>A0A1T4K3T5</accession>
<dbReference type="PANTHER" id="PTHR43182:SF1">
    <property type="entry name" value="COBALT-PRECORRIN-7 C(5)-METHYLTRANSFERASE"/>
    <property type="match status" value="1"/>
</dbReference>
<evidence type="ECO:0000313" key="8">
    <source>
        <dbReference type="Proteomes" id="UP000190625"/>
    </source>
</evidence>
<dbReference type="AlphaFoldDB" id="A0A1T4K3T5"/>
<evidence type="ECO:0000313" key="7">
    <source>
        <dbReference type="EMBL" id="SJZ37069.1"/>
    </source>
</evidence>
<keyword evidence="8" id="KW-1185">Reference proteome</keyword>
<dbReference type="EMBL" id="FUWM01000005">
    <property type="protein sequence ID" value="SJZ37069.1"/>
    <property type="molecule type" value="Genomic_DNA"/>
</dbReference>
<comment type="pathway">
    <text evidence="1">Cofactor biosynthesis; adenosylcobalamin biosynthesis.</text>
</comment>
<evidence type="ECO:0000256" key="3">
    <source>
        <dbReference type="ARBA" id="ARBA00022603"/>
    </source>
</evidence>
<keyword evidence="5" id="KW-0949">S-adenosyl-L-methionine</keyword>
<dbReference type="UniPathway" id="UPA00148"/>
<dbReference type="GO" id="GO:0009236">
    <property type="term" value="P:cobalamin biosynthetic process"/>
    <property type="evidence" value="ECO:0007669"/>
    <property type="project" value="UniProtKB-UniPathway"/>
</dbReference>
<dbReference type="InterPro" id="IPR035996">
    <property type="entry name" value="4pyrrol_Methylase_sf"/>
</dbReference>
<proteinExistence type="predicted"/>
<dbReference type="NCBIfam" id="TIGR02467">
    <property type="entry name" value="CbiE"/>
    <property type="match status" value="1"/>
</dbReference>
<protein>
    <submittedName>
        <fullName evidence="7">Precorrin-6Y C5,15-methyltransferase (Decarboxylating)</fullName>
    </submittedName>
</protein>
<dbReference type="InterPro" id="IPR012818">
    <property type="entry name" value="CbiE"/>
</dbReference>
<gene>
    <name evidence="7" type="ORF">SAMN02745118_00591</name>
</gene>
<dbReference type="InterPro" id="IPR014776">
    <property type="entry name" value="4pyrrole_Mease_sub2"/>
</dbReference>
<dbReference type="GO" id="GO:0032259">
    <property type="term" value="P:methylation"/>
    <property type="evidence" value="ECO:0007669"/>
    <property type="project" value="UniProtKB-KW"/>
</dbReference>
<dbReference type="CDD" id="cd11644">
    <property type="entry name" value="Precorrin-6Y-MT"/>
    <property type="match status" value="1"/>
</dbReference>
<dbReference type="InterPro" id="IPR014777">
    <property type="entry name" value="4pyrrole_Mease_sub1"/>
</dbReference>
<dbReference type="Gene3D" id="3.30.950.10">
    <property type="entry name" value="Methyltransferase, Cobalt-precorrin-4 Transmethylase, Domain 2"/>
    <property type="match status" value="1"/>
</dbReference>
<sequence>MENQIYILGIGPGSEEYLLPIIKRLATESDVLIGGRRALDLFSDLDKEELVIKADLEKNLNYIKENYKKRQIAVLVSGDPGLYSMLNYLSKHFSRDEFKVIPGISSLQLGFAKAKLVWQDAKITSLHGRDKSELLDFLRKNDKVGFFTDHKFPPNEIAKYLLNNGMQDRRAFVGERLSYDDERNIDGTLEEISKHDDFKMSVMVIYNE</sequence>
<dbReference type="OrthoDB" id="9780707at2"/>
<dbReference type="Pfam" id="PF00590">
    <property type="entry name" value="TP_methylase"/>
    <property type="match status" value="1"/>
</dbReference>
<reference evidence="8" key="1">
    <citation type="submission" date="2017-02" db="EMBL/GenBank/DDBJ databases">
        <authorList>
            <person name="Varghese N."/>
            <person name="Submissions S."/>
        </authorList>
    </citation>
    <scope>NUCLEOTIDE SEQUENCE [LARGE SCALE GENOMIC DNA]</scope>
    <source>
        <strain evidence="8">ATCC BAA-73</strain>
    </source>
</reference>
<organism evidence="7 8">
    <name type="scientific">Selenihalanaerobacter shriftii</name>
    <dbReference type="NCBI Taxonomy" id="142842"/>
    <lineage>
        <taxon>Bacteria</taxon>
        <taxon>Bacillati</taxon>
        <taxon>Bacillota</taxon>
        <taxon>Clostridia</taxon>
        <taxon>Halanaerobiales</taxon>
        <taxon>Halobacteroidaceae</taxon>
        <taxon>Selenihalanaerobacter</taxon>
    </lineage>
</organism>